<feature type="domain" description="Response regulatory" evidence="8">
    <location>
        <begin position="15"/>
        <end position="129"/>
    </location>
</feature>
<evidence type="ECO:0000256" key="6">
    <source>
        <dbReference type="PROSITE-ProRule" id="PRU00169"/>
    </source>
</evidence>
<dbReference type="InterPro" id="IPR039420">
    <property type="entry name" value="WalR-like"/>
</dbReference>
<keyword evidence="3" id="KW-0805">Transcription regulation</keyword>
<dbReference type="SMART" id="SM00862">
    <property type="entry name" value="Trans_reg_C"/>
    <property type="match status" value="1"/>
</dbReference>
<dbReference type="RefSeq" id="WP_116611443.1">
    <property type="nucleotide sequence ID" value="NZ_QEOB01000007.1"/>
</dbReference>
<evidence type="ECO:0000259" key="8">
    <source>
        <dbReference type="PROSITE" id="PS50110"/>
    </source>
</evidence>
<gene>
    <name evidence="10" type="ORF">C7402_107164</name>
</gene>
<evidence type="ECO:0000256" key="1">
    <source>
        <dbReference type="ARBA" id="ARBA00022553"/>
    </source>
</evidence>
<evidence type="ECO:0000256" key="2">
    <source>
        <dbReference type="ARBA" id="ARBA00023012"/>
    </source>
</evidence>
<dbReference type="PANTHER" id="PTHR48111">
    <property type="entry name" value="REGULATOR OF RPOS"/>
    <property type="match status" value="1"/>
</dbReference>
<dbReference type="CDD" id="cd17574">
    <property type="entry name" value="REC_OmpR"/>
    <property type="match status" value="1"/>
</dbReference>
<dbReference type="InterPro" id="IPR001789">
    <property type="entry name" value="Sig_transdc_resp-reg_receiver"/>
</dbReference>
<dbReference type="Gene3D" id="6.10.250.690">
    <property type="match status" value="1"/>
</dbReference>
<keyword evidence="4 7" id="KW-0238">DNA-binding</keyword>
<feature type="DNA-binding region" description="OmpR/PhoB-type" evidence="7">
    <location>
        <begin position="151"/>
        <end position="251"/>
    </location>
</feature>
<dbReference type="Gene3D" id="3.40.50.2300">
    <property type="match status" value="1"/>
</dbReference>
<keyword evidence="11" id="KW-1185">Reference proteome</keyword>
<evidence type="ECO:0000256" key="5">
    <source>
        <dbReference type="ARBA" id="ARBA00023163"/>
    </source>
</evidence>
<name>A0ABX5KT55_9BURK</name>
<feature type="modified residue" description="4-aspartylphosphate" evidence="6">
    <location>
        <position position="64"/>
    </location>
</feature>
<evidence type="ECO:0000256" key="7">
    <source>
        <dbReference type="PROSITE-ProRule" id="PRU01091"/>
    </source>
</evidence>
<evidence type="ECO:0000313" key="10">
    <source>
        <dbReference type="EMBL" id="PVX83258.1"/>
    </source>
</evidence>
<dbReference type="PROSITE" id="PS50110">
    <property type="entry name" value="RESPONSE_REGULATORY"/>
    <property type="match status" value="1"/>
</dbReference>
<reference evidence="10 11" key="1">
    <citation type="submission" date="2018-05" db="EMBL/GenBank/DDBJ databases">
        <title>Genomic Encyclopedia of Type Strains, Phase IV (KMG-V): Genome sequencing to study the core and pangenomes of soil and plant-associated prokaryotes.</title>
        <authorList>
            <person name="Whitman W."/>
        </authorList>
    </citation>
    <scope>NUCLEOTIDE SEQUENCE [LARGE SCALE GENOMIC DNA]</scope>
    <source>
        <strain evidence="10 11">SCZa-39</strain>
    </source>
</reference>
<protein>
    <submittedName>
        <fullName evidence="10">Winged helix family two component transcriptional regulator</fullName>
    </submittedName>
</protein>
<evidence type="ECO:0000256" key="4">
    <source>
        <dbReference type="ARBA" id="ARBA00023125"/>
    </source>
</evidence>
<dbReference type="PANTHER" id="PTHR48111:SF4">
    <property type="entry name" value="DNA-BINDING DUAL TRANSCRIPTIONAL REGULATOR OMPR"/>
    <property type="match status" value="1"/>
</dbReference>
<keyword evidence="1 6" id="KW-0597">Phosphoprotein</keyword>
<comment type="caution">
    <text evidence="10">The sequence shown here is derived from an EMBL/GenBank/DDBJ whole genome shotgun (WGS) entry which is preliminary data.</text>
</comment>
<dbReference type="Pfam" id="PF00072">
    <property type="entry name" value="Response_reg"/>
    <property type="match status" value="1"/>
</dbReference>
<evidence type="ECO:0000313" key="11">
    <source>
        <dbReference type="Proteomes" id="UP000245712"/>
    </source>
</evidence>
<accession>A0ABX5KT55</accession>
<dbReference type="Pfam" id="PF00486">
    <property type="entry name" value="Trans_reg_C"/>
    <property type="match status" value="1"/>
</dbReference>
<dbReference type="Gene3D" id="1.10.10.10">
    <property type="entry name" value="Winged helix-like DNA-binding domain superfamily/Winged helix DNA-binding domain"/>
    <property type="match status" value="1"/>
</dbReference>
<dbReference type="SMART" id="SM00448">
    <property type="entry name" value="REC"/>
    <property type="match status" value="1"/>
</dbReference>
<organism evidence="10 11">
    <name type="scientific">Paraburkholderia unamae</name>
    <dbReference type="NCBI Taxonomy" id="219649"/>
    <lineage>
        <taxon>Bacteria</taxon>
        <taxon>Pseudomonadati</taxon>
        <taxon>Pseudomonadota</taxon>
        <taxon>Betaproteobacteria</taxon>
        <taxon>Burkholderiales</taxon>
        <taxon>Burkholderiaceae</taxon>
        <taxon>Paraburkholderia</taxon>
    </lineage>
</organism>
<evidence type="ECO:0000256" key="3">
    <source>
        <dbReference type="ARBA" id="ARBA00023015"/>
    </source>
</evidence>
<feature type="domain" description="OmpR/PhoB-type" evidence="9">
    <location>
        <begin position="151"/>
        <end position="251"/>
    </location>
</feature>
<dbReference type="InterPro" id="IPR011006">
    <property type="entry name" value="CheY-like_superfamily"/>
</dbReference>
<dbReference type="PROSITE" id="PS51755">
    <property type="entry name" value="OMPR_PHOB"/>
    <property type="match status" value="1"/>
</dbReference>
<dbReference type="EMBL" id="QEOB01000007">
    <property type="protein sequence ID" value="PVX83258.1"/>
    <property type="molecule type" value="Genomic_DNA"/>
</dbReference>
<dbReference type="SUPFAM" id="SSF46894">
    <property type="entry name" value="C-terminal effector domain of the bipartite response regulators"/>
    <property type="match status" value="1"/>
</dbReference>
<dbReference type="InterPro" id="IPR001867">
    <property type="entry name" value="OmpR/PhoB-type_DNA-bd"/>
</dbReference>
<dbReference type="CDD" id="cd00383">
    <property type="entry name" value="trans_reg_C"/>
    <property type="match status" value="1"/>
</dbReference>
<keyword evidence="5" id="KW-0804">Transcription</keyword>
<dbReference type="InterPro" id="IPR036388">
    <property type="entry name" value="WH-like_DNA-bd_sf"/>
</dbReference>
<sequence length="255" mass="28774">MPNVVSRVTDTRQGRIIVLDDEAVIRNMLQRYLISHGFEVRAVRNGMQLATTLERHSYDLLILDVMMPDEDGLSICRRLRAEGETLPILMLTARGDPVDCVIGLELGADDYLAKPFLPNELLARVRALLRRRDMLRQQLDATDGAMPGKDVALLRFGPFRLDIGRRILSRDDNLQVDIGNSDMQLLCALARTPNRPVSRAKLIERARGAGSDASGRIVDMQIWRIRQIVETDVSSPRNIRTVWGVGYMLVARFDV</sequence>
<keyword evidence="2" id="KW-0902">Two-component regulatory system</keyword>
<proteinExistence type="predicted"/>
<evidence type="ECO:0000259" key="9">
    <source>
        <dbReference type="PROSITE" id="PS51755"/>
    </source>
</evidence>
<dbReference type="Proteomes" id="UP000245712">
    <property type="component" value="Unassembled WGS sequence"/>
</dbReference>
<dbReference type="InterPro" id="IPR016032">
    <property type="entry name" value="Sig_transdc_resp-reg_C-effctor"/>
</dbReference>
<dbReference type="SUPFAM" id="SSF52172">
    <property type="entry name" value="CheY-like"/>
    <property type="match status" value="1"/>
</dbReference>